<organism evidence="1 2">
    <name type="scientific">Solirubrobacter ginsenosidimutans</name>
    <dbReference type="NCBI Taxonomy" id="490573"/>
    <lineage>
        <taxon>Bacteria</taxon>
        <taxon>Bacillati</taxon>
        <taxon>Actinomycetota</taxon>
        <taxon>Thermoleophilia</taxon>
        <taxon>Solirubrobacterales</taxon>
        <taxon>Solirubrobacteraceae</taxon>
        <taxon>Solirubrobacter</taxon>
    </lineage>
</organism>
<comment type="caution">
    <text evidence="1">The sequence shown here is derived from an EMBL/GenBank/DDBJ whole genome shotgun (WGS) entry which is preliminary data.</text>
</comment>
<accession>A0A9X3N1P4</accession>
<dbReference type="SUPFAM" id="SSF46785">
    <property type="entry name" value="Winged helix' DNA-binding domain"/>
    <property type="match status" value="1"/>
</dbReference>
<protein>
    <submittedName>
        <fullName evidence="1">Helix-turn-helix domain-containing protein</fullName>
    </submittedName>
</protein>
<dbReference type="InterPro" id="IPR011991">
    <property type="entry name" value="ArsR-like_HTH"/>
</dbReference>
<reference evidence="1" key="1">
    <citation type="submission" date="2022-10" db="EMBL/GenBank/DDBJ databases">
        <title>The WGS of Solirubrobacter ginsenosidimutans DSM 21036.</title>
        <authorList>
            <person name="Jiang Z."/>
        </authorList>
    </citation>
    <scope>NUCLEOTIDE SEQUENCE</scope>
    <source>
        <strain evidence="1">DSM 21036</strain>
    </source>
</reference>
<dbReference type="CDD" id="cd00090">
    <property type="entry name" value="HTH_ARSR"/>
    <property type="match status" value="1"/>
</dbReference>
<keyword evidence="2" id="KW-1185">Reference proteome</keyword>
<dbReference type="Gene3D" id="1.10.10.10">
    <property type="entry name" value="Winged helix-like DNA-binding domain superfamily/Winged helix DNA-binding domain"/>
    <property type="match status" value="1"/>
</dbReference>
<proteinExistence type="predicted"/>
<dbReference type="Pfam" id="PF12840">
    <property type="entry name" value="HTH_20"/>
    <property type="match status" value="1"/>
</dbReference>
<dbReference type="AlphaFoldDB" id="A0A9X3N1P4"/>
<evidence type="ECO:0000313" key="2">
    <source>
        <dbReference type="Proteomes" id="UP001149140"/>
    </source>
</evidence>
<name>A0A9X3N1P4_9ACTN</name>
<gene>
    <name evidence="1" type="ORF">OM076_41195</name>
</gene>
<dbReference type="Proteomes" id="UP001149140">
    <property type="component" value="Unassembled WGS sequence"/>
</dbReference>
<dbReference type="InterPro" id="IPR036388">
    <property type="entry name" value="WH-like_DNA-bd_sf"/>
</dbReference>
<dbReference type="RefSeq" id="WP_270046003.1">
    <property type="nucleotide sequence ID" value="NZ_JAPDOD010000075.1"/>
</dbReference>
<dbReference type="EMBL" id="JAPDOD010000075">
    <property type="protein sequence ID" value="MDA0166750.1"/>
    <property type="molecule type" value="Genomic_DNA"/>
</dbReference>
<sequence length="188" mass="20402">MLDTLYIDAVEQADALLKPKRVEVLRQLAEPRTCTQIGQVLGDTPQAVYYHVKRLQAHGLVSLVEEHRVRGIIEGVYQAVAKSFWVSPAIVGRLGDARTREAQLGLGFLLDLTESLQRDLARLASGPPTLPSFGIAGDIRLAPEDGAAFVSELQRAFGEVLTRYGGGEGHAFRLALACYPNLPPGEAE</sequence>
<dbReference type="InterPro" id="IPR036390">
    <property type="entry name" value="WH_DNA-bd_sf"/>
</dbReference>
<evidence type="ECO:0000313" key="1">
    <source>
        <dbReference type="EMBL" id="MDA0166750.1"/>
    </source>
</evidence>